<dbReference type="GO" id="GO:0009536">
    <property type="term" value="C:plastid"/>
    <property type="evidence" value="ECO:0007669"/>
    <property type="project" value="UniProtKB-ARBA"/>
</dbReference>
<evidence type="ECO:0000256" key="7">
    <source>
        <dbReference type="SAM" id="MobiDB-lite"/>
    </source>
</evidence>
<dbReference type="GO" id="GO:0003677">
    <property type="term" value="F:DNA binding"/>
    <property type="evidence" value="ECO:0007669"/>
    <property type="project" value="InterPro"/>
</dbReference>
<dbReference type="Pfam" id="PF05000">
    <property type="entry name" value="RNA_pol_Rpb1_4"/>
    <property type="match status" value="1"/>
</dbReference>
<evidence type="ECO:0000256" key="3">
    <source>
        <dbReference type="ARBA" id="ARBA00022679"/>
    </source>
</evidence>
<feature type="region of interest" description="Disordered" evidence="7">
    <location>
        <begin position="1623"/>
        <end position="1645"/>
    </location>
</feature>
<feature type="compositionally biased region" description="Basic and acidic residues" evidence="7">
    <location>
        <begin position="1623"/>
        <end position="1632"/>
    </location>
</feature>
<organism evidence="9 10">
    <name type="scientific">Oryza sativa subsp. japonica</name>
    <name type="common">Rice</name>
    <dbReference type="NCBI Taxonomy" id="39947"/>
    <lineage>
        <taxon>Eukaryota</taxon>
        <taxon>Viridiplantae</taxon>
        <taxon>Streptophyta</taxon>
        <taxon>Embryophyta</taxon>
        <taxon>Tracheophyta</taxon>
        <taxon>Spermatophyta</taxon>
        <taxon>Magnoliopsida</taxon>
        <taxon>Liliopsida</taxon>
        <taxon>Poales</taxon>
        <taxon>Poaceae</taxon>
        <taxon>BOP clade</taxon>
        <taxon>Oryzoideae</taxon>
        <taxon>Oryzeae</taxon>
        <taxon>Oryzinae</taxon>
        <taxon>Oryza</taxon>
        <taxon>Oryza sativa</taxon>
    </lineage>
</organism>
<dbReference type="InterPro" id="IPR042102">
    <property type="entry name" value="RNA_pol_Rpb1_3_sf"/>
</dbReference>
<feature type="compositionally biased region" description="Basic residues" evidence="7">
    <location>
        <begin position="1633"/>
        <end position="1643"/>
    </location>
</feature>
<dbReference type="InterPro" id="IPR045867">
    <property type="entry name" value="DNA-dir_RpoC_beta_prime"/>
</dbReference>
<dbReference type="SMART" id="SM00663">
    <property type="entry name" value="RPOLA_N"/>
    <property type="match status" value="1"/>
</dbReference>
<evidence type="ECO:0000256" key="5">
    <source>
        <dbReference type="ARBA" id="ARBA00022833"/>
    </source>
</evidence>
<dbReference type="InterPro" id="IPR044893">
    <property type="entry name" value="RNA_pol_Rpb1_clamp_domain"/>
</dbReference>
<protein>
    <recommendedName>
        <fullName evidence="1">DNA-directed RNA polymerase</fullName>
        <ecNumber evidence="1">2.7.7.6</ecNumber>
    </recommendedName>
</protein>
<name>Q7XTZ3_ORYSJ</name>
<dbReference type="Pfam" id="PF00623">
    <property type="entry name" value="RNA_pol_Rpb1_2"/>
    <property type="match status" value="1"/>
</dbReference>
<dbReference type="InterPro" id="IPR007083">
    <property type="entry name" value="RNA_pol_Rpb1_4"/>
</dbReference>
<reference evidence="10" key="2">
    <citation type="journal article" date="2008" name="Nucleic Acids Res.">
        <title>The rice annotation project database (RAP-DB): 2008 update.</title>
        <authorList>
            <consortium name="The rice annotation project (RAP)"/>
        </authorList>
    </citation>
    <scope>GENOME REANNOTATION</scope>
    <source>
        <strain evidence="10">cv. Nipponbare</strain>
    </source>
</reference>
<reference evidence="10" key="1">
    <citation type="journal article" date="2005" name="Nature">
        <title>The map-based sequence of the rice genome.</title>
        <authorList>
            <consortium name="International rice genome sequencing project (IRGSP)"/>
            <person name="Matsumoto T."/>
            <person name="Wu J."/>
            <person name="Kanamori H."/>
            <person name="Katayose Y."/>
            <person name="Fujisawa M."/>
            <person name="Namiki N."/>
            <person name="Mizuno H."/>
            <person name="Yamamoto K."/>
            <person name="Antonio B.A."/>
            <person name="Baba T."/>
            <person name="Sakata K."/>
            <person name="Nagamura Y."/>
            <person name="Aoki H."/>
            <person name="Arikawa K."/>
            <person name="Arita K."/>
            <person name="Bito T."/>
            <person name="Chiden Y."/>
            <person name="Fujitsuka N."/>
            <person name="Fukunaka R."/>
            <person name="Hamada M."/>
            <person name="Harada C."/>
            <person name="Hayashi A."/>
            <person name="Hijishita S."/>
            <person name="Honda M."/>
            <person name="Hosokawa S."/>
            <person name="Ichikawa Y."/>
            <person name="Idonuma A."/>
            <person name="Iijima M."/>
            <person name="Ikeda M."/>
            <person name="Ikeno M."/>
            <person name="Ito K."/>
            <person name="Ito S."/>
            <person name="Ito T."/>
            <person name="Ito Y."/>
            <person name="Ito Y."/>
            <person name="Iwabuchi A."/>
            <person name="Kamiya K."/>
            <person name="Karasawa W."/>
            <person name="Kurita K."/>
            <person name="Katagiri S."/>
            <person name="Kikuta A."/>
            <person name="Kobayashi H."/>
            <person name="Kobayashi N."/>
            <person name="Machita K."/>
            <person name="Maehara T."/>
            <person name="Masukawa M."/>
            <person name="Mizubayashi T."/>
            <person name="Mukai Y."/>
            <person name="Nagasaki H."/>
            <person name="Nagata Y."/>
            <person name="Naito S."/>
            <person name="Nakashima M."/>
            <person name="Nakama Y."/>
            <person name="Nakamichi Y."/>
            <person name="Nakamura M."/>
            <person name="Meguro A."/>
            <person name="Negishi M."/>
            <person name="Ohta I."/>
            <person name="Ohta T."/>
            <person name="Okamoto M."/>
            <person name="Ono N."/>
            <person name="Saji S."/>
            <person name="Sakaguchi M."/>
            <person name="Sakai K."/>
            <person name="Shibata M."/>
            <person name="Shimokawa T."/>
            <person name="Song J."/>
            <person name="Takazaki Y."/>
            <person name="Terasawa K."/>
            <person name="Tsugane M."/>
            <person name="Tsuji K."/>
            <person name="Ueda S."/>
            <person name="Waki K."/>
            <person name="Yamagata H."/>
            <person name="Yamamoto M."/>
            <person name="Yamamoto S."/>
            <person name="Yamane H."/>
            <person name="Yoshiki S."/>
            <person name="Yoshihara R."/>
            <person name="Yukawa K."/>
            <person name="Zhong H."/>
            <person name="Yano M."/>
            <person name="Yuan Q."/>
            <person name="Ouyang S."/>
            <person name="Liu J."/>
            <person name="Jones K.M."/>
            <person name="Gansberger K."/>
            <person name="Moffat K."/>
            <person name="Hill J."/>
            <person name="Bera J."/>
            <person name="Fadrosh D."/>
            <person name="Jin S."/>
            <person name="Johri S."/>
            <person name="Kim M."/>
            <person name="Overton L."/>
            <person name="Reardon M."/>
            <person name="Tsitrin T."/>
            <person name="Vuong H."/>
            <person name="Weaver B."/>
            <person name="Ciecko A."/>
            <person name="Tallon L."/>
            <person name="Jackson J."/>
            <person name="Pai G."/>
            <person name="Aken S.V."/>
            <person name="Utterback T."/>
            <person name="Reidmuller S."/>
            <person name="Feldblyum T."/>
            <person name="Hsiao J."/>
            <person name="Zismann V."/>
            <person name="Iobst S."/>
            <person name="de Vazeille A.R."/>
            <person name="Buell C.R."/>
            <person name="Ying K."/>
            <person name="Li Y."/>
            <person name="Lu T."/>
            <person name="Huang Y."/>
            <person name="Zhao Q."/>
            <person name="Feng Q."/>
            <person name="Zhang L."/>
            <person name="Zhu J."/>
            <person name="Weng Q."/>
            <person name="Mu J."/>
            <person name="Lu Y."/>
            <person name="Fan D."/>
            <person name="Liu Y."/>
            <person name="Guan J."/>
            <person name="Zhang Y."/>
            <person name="Yu S."/>
            <person name="Liu X."/>
            <person name="Zhang Y."/>
            <person name="Hong G."/>
            <person name="Han B."/>
            <person name="Choisne N."/>
            <person name="Demange N."/>
            <person name="Orjeda G."/>
            <person name="Samain S."/>
            <person name="Cattolico L."/>
            <person name="Pelletier E."/>
            <person name="Couloux A."/>
            <person name="Segurens B."/>
            <person name="Wincker P."/>
            <person name="D'Hont A."/>
            <person name="Scarpelli C."/>
            <person name="Weissenbach J."/>
            <person name="Salanoubat M."/>
            <person name="Quetier F."/>
            <person name="Yu Y."/>
            <person name="Kim H.R."/>
            <person name="Rambo T."/>
            <person name="Currie J."/>
            <person name="Collura K."/>
            <person name="Luo M."/>
            <person name="Yang T."/>
            <person name="Ammiraju J.S.S."/>
            <person name="Engler F."/>
            <person name="Soderlund C."/>
            <person name="Wing R.A."/>
            <person name="Palmer L.E."/>
            <person name="de la Bastide M."/>
            <person name="Spiegel L."/>
            <person name="Nascimento L."/>
            <person name="Zutavern T."/>
            <person name="O'Shaughnessy A."/>
            <person name="Dike S."/>
            <person name="Dedhia N."/>
            <person name="Preston R."/>
            <person name="Balija V."/>
            <person name="McCombie W.R."/>
            <person name="Chow T."/>
            <person name="Chen H."/>
            <person name="Chung M."/>
            <person name="Chen C."/>
            <person name="Shaw J."/>
            <person name="Wu H."/>
            <person name="Hsiao K."/>
            <person name="Chao Y."/>
            <person name="Chu M."/>
            <person name="Cheng C."/>
            <person name="Hour A."/>
            <person name="Lee P."/>
            <person name="Lin S."/>
            <person name="Lin Y."/>
            <person name="Liou J."/>
            <person name="Liu S."/>
            <person name="Hsing Y."/>
            <person name="Raghuvanshi S."/>
            <person name="Mohanty A."/>
            <person name="Bharti A.K."/>
            <person name="Gaur A."/>
            <person name="Gupta V."/>
            <person name="Kumar D."/>
            <person name="Ravi V."/>
            <person name="Vij S."/>
            <person name="Kapur A."/>
            <person name="Khurana P."/>
            <person name="Khurana P."/>
            <person name="Khurana J.P."/>
            <person name="Tyagi A.K."/>
            <person name="Gaikwad K."/>
            <person name="Singh A."/>
            <person name="Dalal V."/>
            <person name="Srivastava S."/>
            <person name="Dixit A."/>
            <person name="Pal A.K."/>
            <person name="Ghazi I.A."/>
            <person name="Yadav M."/>
            <person name="Pandit A."/>
            <person name="Bhargava A."/>
            <person name="Sureshbabu K."/>
            <person name="Batra K."/>
            <person name="Sharma T.R."/>
            <person name="Mohapatra T."/>
            <person name="Singh N.K."/>
            <person name="Messing J."/>
            <person name="Nelson A.B."/>
            <person name="Fuks G."/>
            <person name="Kavchok S."/>
            <person name="Keizer G."/>
            <person name="Linton E."/>
            <person name="Llaca V."/>
            <person name="Song R."/>
            <person name="Tanyolac B."/>
            <person name="Young S."/>
            <person name="Ho-Il K."/>
            <person name="Hahn J.H."/>
            <person name="Sangsakoo G."/>
            <person name="Vanavichit A."/>
            <person name="de Mattos Luiz.A.T."/>
            <person name="Zimmer P.D."/>
            <person name="Malone G."/>
            <person name="Dellagostin O."/>
            <person name="de Oliveira A.C."/>
            <person name="Bevan M."/>
            <person name="Bancroft I."/>
            <person name="Minx P."/>
            <person name="Cordum H."/>
            <person name="Wilson R."/>
            <person name="Cheng Z."/>
            <person name="Jin W."/>
            <person name="Jiang J."/>
            <person name="Leong S.A."/>
            <person name="Iwama H."/>
            <person name="Gojobori T."/>
            <person name="Itoh T."/>
            <person name="Niimura Y."/>
            <person name="Fujii Y."/>
            <person name="Habara T."/>
            <person name="Sakai H."/>
            <person name="Sato Y."/>
            <person name="Wilson G."/>
            <person name="Kumar K."/>
            <person name="McCouch S."/>
            <person name="Juretic N."/>
            <person name="Hoen D."/>
            <person name="Wright S."/>
            <person name="Bruskiewich R."/>
            <person name="Bureau T."/>
            <person name="Miyao A."/>
            <person name="Hirochika H."/>
            <person name="Nishikawa T."/>
            <person name="Kadowaki K."/>
            <person name="Sugiura M."/>
            <person name="Burr B."/>
            <person name="Sasaki T."/>
        </authorList>
    </citation>
    <scope>NUCLEOTIDE SEQUENCE [LARGE SCALE GENOMIC DNA]</scope>
    <source>
        <strain evidence="10">cv. Nipponbare</strain>
    </source>
</reference>
<keyword evidence="5" id="KW-0862">Zinc</keyword>
<sequence>MAVRPNDSRPSDVRPPFSQIPRFRGGRKGQHQMEEPSLEVNNPVAELNAIKFSLMTSSDMEKLSSATIIEMCDVTNAKLGLPNGAPQCATCGSRSIRDCDGKKKLTGKLLGHFGVIKLAATVHNSYFIEEVVQLLNQICPGCLTLKQNGDTKKADGTTIQGTCKYCSKDGSKLYPSIIFKMLTSPRVTLSRSKLHRNTSVMDKMSIIAEVAGGVAHKSKNKAPHETLPQDFWDFIPDDNQPPIFNVTKKILSPYQVFHMLKKLDPELINQDDRTKAYKRMVDLYSKKSDDESSASTDTYGTKWLKDIILSKRSDNAFRSIMVGDPKINLNEIGIPMGLALNLVVSEQVSSYNFETINLKCNLHLLTKEVLLVRRNGNLIFVRKANQLEIGDIAYRLLQDGDLVLVNSPPSVHQHSLIALSAKLLSTQSAVSINPLCCDPFKGDFDGDCLHGYIPQCLQSRIELEELVGLSGQLLNQQDGRSLVSLTHDSLAAAHQLTNADVFLEKAEFQQLQMLSSSISLTPMPSVFKSTNSQGPLWTDLYLFSDHYSRRKLSEEVHLALDEAEEAFQIKQILLNSVSIPNLKYYDGGDDRSNTDEQSGFTQVSLPIIRSSMTSFKSVFNDLLKMVQQYVSKDNSMMTMINSGSKGSVLKFVQQTACVGLQLPASKFPFRIPSQLSCVSWNRHKSRNCEITDGTSECVGGQDMYAVVRNSFLDGLNPLECLLHAISGRANFFSENADVPGTLTRKLMYHLRDTYVAYDGTVRSSYGQQIVRFSYDTADGMYSDHDLEGEPGAPVGSWAACSISEAAYGALDHPVNSLEDSPLMNLQEVLKCHKGTNSLDHTGLLFLSKHLRKYRYGFEYASLEVKDHLERVDFSDMVDTETMKIKRLRLEFIVREIIDQYNTLRKQLNNAIPSVSISNSETLHLKMENKSGKLGKNLGTGNECVKNQTCCVTMVVQVEINSMSQLDVIKERVIPSILATLLKGFLEFKNVKVQCQEDNELVLKVVCKIHNRCYWKEYPSTALTGCGRLPICEWAVPWAKQSRFKAAKDLRPAHSFINAAKRDSVDNLSGTLDAIAWGKEPCAGSSGPFKILYSGKSHETKQNEHIYDFLHNPEVQALEKNVMDTYRKRTEKTSKRRSALNSEGNATINGGAISFNQKFLNAKVGIWENIIDMRTSLQNMLREYTLNEVVTEQDKSCLMEALKFHPRGYDKIGVGIREIKIGVNPGHPSSRCFIVLRNDDTTADFSYNKFQGVCSRGGCGVLHIGGSGPMLLAGRRYGDECRCYLHAGSINDGFSLLTPLRGHQKEPLLFVGIPDAVKAWDLAKLQWTHPFWSYRSYNALALLGSISIILFSGSNNQGLGCYGKLETGSLAVTYTHNEDHGALALAGMQDAQLNPILLWSTNYNIVHLYELPSMEEQVRKAVFLNRETFGSQFALAISRIPYSVVEEYTSTGLEELFADVGTWKKQVGDTSLSRGLETVGTKHTLAQVQENGLSDLFLHFKITGSPWKRKNKHLNQQQMYDYQAMTLRPIQEMMRNNTEHYGFNFFLFEKLGQQTGTCTSDHLNKKVAVCSNLGMEINRNELGYTHLLLASRLPLDVGAYLERTCNGVSSKRFVGNHFTAHIPLRESSADRRPRENKRRERKSKATMPVSTLVTVLHITYSAIPS</sequence>
<dbReference type="Proteomes" id="UP000000763">
    <property type="component" value="Chromosome 4"/>
</dbReference>
<dbReference type="Gene3D" id="1.10.274.100">
    <property type="entry name" value="RNA polymerase Rpb1, domain 3"/>
    <property type="match status" value="1"/>
</dbReference>
<evidence type="ECO:0000256" key="4">
    <source>
        <dbReference type="ARBA" id="ARBA00022695"/>
    </source>
</evidence>
<dbReference type="GO" id="GO:0006351">
    <property type="term" value="P:DNA-templated transcription"/>
    <property type="evidence" value="ECO:0007669"/>
    <property type="project" value="InterPro"/>
</dbReference>
<dbReference type="Gene3D" id="1.10.132.30">
    <property type="match status" value="1"/>
</dbReference>
<feature type="compositionally biased region" description="Basic and acidic residues" evidence="7">
    <location>
        <begin position="1"/>
        <end position="12"/>
    </location>
</feature>
<dbReference type="FunFam" id="3.10.450.40:FF:000032">
    <property type="entry name" value="Required to maintain repression6"/>
    <property type="match status" value="1"/>
</dbReference>
<dbReference type="GO" id="GO:0000428">
    <property type="term" value="C:DNA-directed RNA polymerase complex"/>
    <property type="evidence" value="ECO:0007669"/>
    <property type="project" value="UniProtKB-KW"/>
</dbReference>
<evidence type="ECO:0000256" key="1">
    <source>
        <dbReference type="ARBA" id="ARBA00012418"/>
    </source>
</evidence>
<feature type="domain" description="RNA polymerase N-terminal" evidence="8">
    <location>
        <begin position="231"/>
        <end position="497"/>
    </location>
</feature>
<dbReference type="PANTHER" id="PTHR19376">
    <property type="entry name" value="DNA-DIRECTED RNA POLYMERASE"/>
    <property type="match status" value="1"/>
</dbReference>
<dbReference type="Gene3D" id="4.10.860.120">
    <property type="entry name" value="RNA polymerase II, clamp domain"/>
    <property type="match status" value="1"/>
</dbReference>
<dbReference type="EC" id="2.7.7.6" evidence="1"/>
<evidence type="ECO:0000313" key="10">
    <source>
        <dbReference type="Proteomes" id="UP000000763"/>
    </source>
</evidence>
<dbReference type="PANTHER" id="PTHR19376:SF36">
    <property type="entry name" value="DNA-DIRECTED RNA POLYMERASE IV SUBUNIT 1"/>
    <property type="match status" value="1"/>
</dbReference>
<dbReference type="InterPro" id="IPR000722">
    <property type="entry name" value="RNA_pol_asu"/>
</dbReference>
<keyword evidence="4" id="KW-0548">Nucleotidyltransferase</keyword>
<dbReference type="SUPFAM" id="SSF64484">
    <property type="entry name" value="beta and beta-prime subunits of DNA dependent RNA-polymerase"/>
    <property type="match status" value="1"/>
</dbReference>
<dbReference type="InterPro" id="IPR006592">
    <property type="entry name" value="RNA_pol_N"/>
</dbReference>
<dbReference type="Gene3D" id="2.40.40.20">
    <property type="match status" value="1"/>
</dbReference>
<evidence type="ECO:0000313" key="9">
    <source>
        <dbReference type="EMBL" id="CAD41657.3"/>
    </source>
</evidence>
<dbReference type="GO" id="GO:0003899">
    <property type="term" value="F:DNA-directed RNA polymerase activity"/>
    <property type="evidence" value="ECO:0007669"/>
    <property type="project" value="UniProtKB-EC"/>
</dbReference>
<feature type="region of interest" description="Disordered" evidence="7">
    <location>
        <begin position="1"/>
        <end position="36"/>
    </location>
</feature>
<evidence type="ECO:0000259" key="8">
    <source>
        <dbReference type="SMART" id="SM00663"/>
    </source>
</evidence>
<dbReference type="EMBL" id="AL606640">
    <property type="protein sequence ID" value="CAD41657.3"/>
    <property type="molecule type" value="Genomic_DNA"/>
</dbReference>
<evidence type="ECO:0000256" key="6">
    <source>
        <dbReference type="ARBA" id="ARBA00023163"/>
    </source>
</evidence>
<evidence type="ECO:0000256" key="2">
    <source>
        <dbReference type="ARBA" id="ARBA00022478"/>
    </source>
</evidence>
<dbReference type="InterPro" id="IPR038120">
    <property type="entry name" value="Rpb1_funnel_sf"/>
</dbReference>
<keyword evidence="3" id="KW-0808">Transferase</keyword>
<gene>
    <name evidence="9" type="primary">OSJNBa0019K04.4</name>
</gene>
<proteinExistence type="predicted"/>
<dbReference type="Gene3D" id="3.10.450.40">
    <property type="match status" value="1"/>
</dbReference>
<dbReference type="Pfam" id="PF11523">
    <property type="entry name" value="DUF3223"/>
    <property type="match status" value="1"/>
</dbReference>
<keyword evidence="2" id="KW-0240">DNA-directed RNA polymerase</keyword>
<dbReference type="Gene3D" id="3.30.1490.180">
    <property type="entry name" value="RNA polymerase ii"/>
    <property type="match status" value="1"/>
</dbReference>
<accession>Q7XTZ3</accession>
<keyword evidence="6" id="KW-0804">Transcription</keyword>